<accession>A0ABP8TQ29</accession>
<dbReference type="EMBL" id="BAABHJ010000023">
    <property type="protein sequence ID" value="GAA4613607.1"/>
    <property type="molecule type" value="Genomic_DNA"/>
</dbReference>
<dbReference type="Proteomes" id="UP001500212">
    <property type="component" value="Unassembled WGS sequence"/>
</dbReference>
<organism evidence="2 3">
    <name type="scientific">Actinoallomurus liliacearum</name>
    <dbReference type="NCBI Taxonomy" id="1080073"/>
    <lineage>
        <taxon>Bacteria</taxon>
        <taxon>Bacillati</taxon>
        <taxon>Actinomycetota</taxon>
        <taxon>Actinomycetes</taxon>
        <taxon>Streptosporangiales</taxon>
        <taxon>Thermomonosporaceae</taxon>
        <taxon>Actinoallomurus</taxon>
    </lineage>
</organism>
<name>A0ABP8TQ29_9ACTN</name>
<reference evidence="3" key="1">
    <citation type="journal article" date="2019" name="Int. J. Syst. Evol. Microbiol.">
        <title>The Global Catalogue of Microorganisms (GCM) 10K type strain sequencing project: providing services to taxonomists for standard genome sequencing and annotation.</title>
        <authorList>
            <consortium name="The Broad Institute Genomics Platform"/>
            <consortium name="The Broad Institute Genome Sequencing Center for Infectious Disease"/>
            <person name="Wu L."/>
            <person name="Ma J."/>
        </authorList>
    </citation>
    <scope>NUCLEOTIDE SEQUENCE [LARGE SCALE GENOMIC DNA]</scope>
    <source>
        <strain evidence="3">JCM 17938</strain>
    </source>
</reference>
<evidence type="ECO:0000313" key="2">
    <source>
        <dbReference type="EMBL" id="GAA4613607.1"/>
    </source>
</evidence>
<protein>
    <submittedName>
        <fullName evidence="2">Uncharacterized protein</fullName>
    </submittedName>
</protein>
<evidence type="ECO:0000256" key="1">
    <source>
        <dbReference type="SAM" id="MobiDB-lite"/>
    </source>
</evidence>
<gene>
    <name evidence="2" type="ORF">GCM10023195_58990</name>
</gene>
<feature type="region of interest" description="Disordered" evidence="1">
    <location>
        <begin position="17"/>
        <end position="51"/>
    </location>
</feature>
<comment type="caution">
    <text evidence="2">The sequence shown here is derived from an EMBL/GenBank/DDBJ whole genome shotgun (WGS) entry which is preliminary data.</text>
</comment>
<sequence>MIMCCAPAGCEEPAVRPYAAGRTPDDPQPTSTMPGIRASAPTDGRKAAHASSLDRLRPLKVAISAKLRGRSPAITR</sequence>
<keyword evidence="3" id="KW-1185">Reference proteome</keyword>
<proteinExistence type="predicted"/>
<evidence type="ECO:0000313" key="3">
    <source>
        <dbReference type="Proteomes" id="UP001500212"/>
    </source>
</evidence>